<gene>
    <name evidence="1" type="ORF">MiSe_15410</name>
</gene>
<proteinExistence type="predicted"/>
<protein>
    <recommendedName>
        <fullName evidence="3">Tetratricopeptide repeat protein</fullName>
    </recommendedName>
</protein>
<comment type="caution">
    <text evidence="1">The sequence shown here is derived from an EMBL/GenBank/DDBJ whole genome shotgun (WGS) entry which is preliminary data.</text>
</comment>
<organism evidence="1 2">
    <name type="scientific">Microseira wollei NIES-4236</name>
    <dbReference type="NCBI Taxonomy" id="2530354"/>
    <lineage>
        <taxon>Bacteria</taxon>
        <taxon>Bacillati</taxon>
        <taxon>Cyanobacteriota</taxon>
        <taxon>Cyanophyceae</taxon>
        <taxon>Oscillatoriophycideae</taxon>
        <taxon>Aerosakkonematales</taxon>
        <taxon>Aerosakkonemataceae</taxon>
        <taxon>Microseira</taxon>
    </lineage>
</organism>
<name>A0AAV3WFP0_9CYAN</name>
<sequence length="163" mass="18791">MLVAEERYSWYQVPADVKNLLKLAADNWDNTPIAEKYINEALGKSSENIDVLVTAYRFFFYKNKFPQALEAADKVIDIVKNTEKLPDDWQELKPILSERQNEQLIRLYLSAYAGYGFILARLGQLEKAKEIAARVKEIDVKKEFGASVVFDILTRPPEDEDED</sequence>
<dbReference type="InterPro" id="IPR011990">
    <property type="entry name" value="TPR-like_helical_dom_sf"/>
</dbReference>
<dbReference type="AlphaFoldDB" id="A0AAV3WFP0"/>
<keyword evidence="2" id="KW-1185">Reference proteome</keyword>
<dbReference type="EMBL" id="BLAY01000018">
    <property type="protein sequence ID" value="GET36789.1"/>
    <property type="molecule type" value="Genomic_DNA"/>
</dbReference>
<evidence type="ECO:0000313" key="2">
    <source>
        <dbReference type="Proteomes" id="UP001050975"/>
    </source>
</evidence>
<dbReference type="Proteomes" id="UP001050975">
    <property type="component" value="Unassembled WGS sequence"/>
</dbReference>
<dbReference type="Gene3D" id="1.25.40.10">
    <property type="entry name" value="Tetratricopeptide repeat domain"/>
    <property type="match status" value="1"/>
</dbReference>
<reference evidence="1" key="1">
    <citation type="submission" date="2019-10" db="EMBL/GenBank/DDBJ databases">
        <title>Draft genome sequece of Microseira wollei NIES-4236.</title>
        <authorList>
            <person name="Yamaguchi H."/>
            <person name="Suzuki S."/>
            <person name="Kawachi M."/>
        </authorList>
    </citation>
    <scope>NUCLEOTIDE SEQUENCE</scope>
    <source>
        <strain evidence="1">NIES-4236</strain>
    </source>
</reference>
<evidence type="ECO:0008006" key="3">
    <source>
        <dbReference type="Google" id="ProtNLM"/>
    </source>
</evidence>
<evidence type="ECO:0000313" key="1">
    <source>
        <dbReference type="EMBL" id="GET36789.1"/>
    </source>
</evidence>
<accession>A0AAV3WFP0</accession>
<dbReference type="SUPFAM" id="SSF48452">
    <property type="entry name" value="TPR-like"/>
    <property type="match status" value="1"/>
</dbReference>
<dbReference type="RefSeq" id="WP_226577112.1">
    <property type="nucleotide sequence ID" value="NZ_BLAY01000018.1"/>
</dbReference>